<protein>
    <submittedName>
        <fullName evidence="4">Putative gibberellin 20-oxidase</fullName>
    </submittedName>
</protein>
<keyword evidence="2" id="KW-0479">Metal-binding</keyword>
<dbReference type="OrthoDB" id="288590at2759"/>
<keyword evidence="2" id="KW-0560">Oxidoreductase</keyword>
<evidence type="ECO:0000313" key="4">
    <source>
        <dbReference type="EMBL" id="KAF1995393.1"/>
    </source>
</evidence>
<comment type="similarity">
    <text evidence="1 2">Belongs to the iron/ascorbate-dependent oxidoreductase family.</text>
</comment>
<keyword evidence="5" id="KW-1185">Reference proteome</keyword>
<gene>
    <name evidence="4" type="ORF">P154DRAFT_566696</name>
</gene>
<evidence type="ECO:0000256" key="1">
    <source>
        <dbReference type="ARBA" id="ARBA00008056"/>
    </source>
</evidence>
<dbReference type="Pfam" id="PF03171">
    <property type="entry name" value="2OG-FeII_Oxy"/>
    <property type="match status" value="1"/>
</dbReference>
<dbReference type="PRINTS" id="PR00682">
    <property type="entry name" value="IPNSYNTHASE"/>
</dbReference>
<accession>A0A6A5W0T9</accession>
<dbReference type="GO" id="GO:0046872">
    <property type="term" value="F:metal ion binding"/>
    <property type="evidence" value="ECO:0007669"/>
    <property type="project" value="UniProtKB-KW"/>
</dbReference>
<dbReference type="Proteomes" id="UP000799779">
    <property type="component" value="Unassembled WGS sequence"/>
</dbReference>
<dbReference type="EMBL" id="ML977639">
    <property type="protein sequence ID" value="KAF1995393.1"/>
    <property type="molecule type" value="Genomic_DNA"/>
</dbReference>
<dbReference type="GO" id="GO:0044283">
    <property type="term" value="P:small molecule biosynthetic process"/>
    <property type="evidence" value="ECO:0007669"/>
    <property type="project" value="UniProtKB-ARBA"/>
</dbReference>
<dbReference type="Gene3D" id="2.60.120.330">
    <property type="entry name" value="B-lactam Antibiotic, Isopenicillin N Synthase, Chain"/>
    <property type="match status" value="1"/>
</dbReference>
<evidence type="ECO:0000256" key="2">
    <source>
        <dbReference type="RuleBase" id="RU003682"/>
    </source>
</evidence>
<organism evidence="4 5">
    <name type="scientific">Amniculicola lignicola CBS 123094</name>
    <dbReference type="NCBI Taxonomy" id="1392246"/>
    <lineage>
        <taxon>Eukaryota</taxon>
        <taxon>Fungi</taxon>
        <taxon>Dikarya</taxon>
        <taxon>Ascomycota</taxon>
        <taxon>Pezizomycotina</taxon>
        <taxon>Dothideomycetes</taxon>
        <taxon>Pleosporomycetidae</taxon>
        <taxon>Pleosporales</taxon>
        <taxon>Amniculicolaceae</taxon>
        <taxon>Amniculicola</taxon>
    </lineage>
</organism>
<dbReference type="SUPFAM" id="SSF51197">
    <property type="entry name" value="Clavaminate synthase-like"/>
    <property type="match status" value="1"/>
</dbReference>
<dbReference type="InterPro" id="IPR027443">
    <property type="entry name" value="IPNS-like_sf"/>
</dbReference>
<evidence type="ECO:0000313" key="5">
    <source>
        <dbReference type="Proteomes" id="UP000799779"/>
    </source>
</evidence>
<dbReference type="InterPro" id="IPR050231">
    <property type="entry name" value="Iron_ascorbate_oxido_reductase"/>
</dbReference>
<evidence type="ECO:0000259" key="3">
    <source>
        <dbReference type="PROSITE" id="PS51471"/>
    </source>
</evidence>
<keyword evidence="2" id="KW-0408">Iron</keyword>
<dbReference type="InterPro" id="IPR005123">
    <property type="entry name" value="Oxoglu/Fe-dep_dioxygenase_dom"/>
</dbReference>
<dbReference type="GO" id="GO:0016491">
    <property type="term" value="F:oxidoreductase activity"/>
    <property type="evidence" value="ECO:0007669"/>
    <property type="project" value="UniProtKB-KW"/>
</dbReference>
<sequence length="333" mass="37890">MDLPRLDMIKFREGSESERIAFSAELVQSFKDHGFVKLTRHGLPEEMVKRYMKAAEDFFNLPSEAKMEIANPRGPWPQRGFSWVGAEQTSKLRMENLEKQDGWDELNDAREHFDAGPPGDTEYPNKWPSEAALPGFRGLMEKCYDMFQKVCLEIMEAMEVGLELPPGSLVNRCCPASSELRLNHYPRIDLKVLADGKIKRTWPHTDFGIITLLFQDQVGGLELENRRHPGTFMPVLPGPVNGPTEMVVNISNTFQRWTNDVVKAGLHQVSVPIAMKQQTTGFCPERYSGIFFFKAHRDTSVGPLPRFVSVETTALYDEITALQYQQKMTGVLY</sequence>
<dbReference type="Pfam" id="PF14226">
    <property type="entry name" value="DIOX_N"/>
    <property type="match status" value="1"/>
</dbReference>
<dbReference type="InterPro" id="IPR026992">
    <property type="entry name" value="DIOX_N"/>
</dbReference>
<feature type="domain" description="Fe2OG dioxygenase" evidence="3">
    <location>
        <begin position="175"/>
        <end position="295"/>
    </location>
</feature>
<reference evidence="4" key="1">
    <citation type="journal article" date="2020" name="Stud. Mycol.">
        <title>101 Dothideomycetes genomes: a test case for predicting lifestyles and emergence of pathogens.</title>
        <authorList>
            <person name="Haridas S."/>
            <person name="Albert R."/>
            <person name="Binder M."/>
            <person name="Bloem J."/>
            <person name="Labutti K."/>
            <person name="Salamov A."/>
            <person name="Andreopoulos B."/>
            <person name="Baker S."/>
            <person name="Barry K."/>
            <person name="Bills G."/>
            <person name="Bluhm B."/>
            <person name="Cannon C."/>
            <person name="Castanera R."/>
            <person name="Culley D."/>
            <person name="Daum C."/>
            <person name="Ezra D."/>
            <person name="Gonzalez J."/>
            <person name="Henrissat B."/>
            <person name="Kuo A."/>
            <person name="Liang C."/>
            <person name="Lipzen A."/>
            <person name="Lutzoni F."/>
            <person name="Magnuson J."/>
            <person name="Mondo S."/>
            <person name="Nolan M."/>
            <person name="Ohm R."/>
            <person name="Pangilinan J."/>
            <person name="Park H.-J."/>
            <person name="Ramirez L."/>
            <person name="Alfaro M."/>
            <person name="Sun H."/>
            <person name="Tritt A."/>
            <person name="Yoshinaga Y."/>
            <person name="Zwiers L.-H."/>
            <person name="Turgeon B."/>
            <person name="Goodwin S."/>
            <person name="Spatafora J."/>
            <person name="Crous P."/>
            <person name="Grigoriev I."/>
        </authorList>
    </citation>
    <scope>NUCLEOTIDE SEQUENCE</scope>
    <source>
        <strain evidence="4">CBS 123094</strain>
    </source>
</reference>
<dbReference type="InterPro" id="IPR044861">
    <property type="entry name" value="IPNS-like_FE2OG_OXY"/>
</dbReference>
<dbReference type="PROSITE" id="PS51471">
    <property type="entry name" value="FE2OG_OXY"/>
    <property type="match status" value="1"/>
</dbReference>
<dbReference type="PANTHER" id="PTHR47990">
    <property type="entry name" value="2-OXOGLUTARATE (2OG) AND FE(II)-DEPENDENT OXYGENASE SUPERFAMILY PROTEIN-RELATED"/>
    <property type="match status" value="1"/>
</dbReference>
<dbReference type="AlphaFoldDB" id="A0A6A5W0T9"/>
<name>A0A6A5W0T9_9PLEO</name>
<proteinExistence type="inferred from homology"/>